<dbReference type="AlphaFoldDB" id="A0A820MRX5"/>
<organism evidence="1 2">
    <name type="scientific">Adineta steineri</name>
    <dbReference type="NCBI Taxonomy" id="433720"/>
    <lineage>
        <taxon>Eukaryota</taxon>
        <taxon>Metazoa</taxon>
        <taxon>Spiralia</taxon>
        <taxon>Gnathifera</taxon>
        <taxon>Rotifera</taxon>
        <taxon>Eurotatoria</taxon>
        <taxon>Bdelloidea</taxon>
        <taxon>Adinetida</taxon>
        <taxon>Adinetidae</taxon>
        <taxon>Adineta</taxon>
    </lineage>
</organism>
<proteinExistence type="predicted"/>
<evidence type="ECO:0000313" key="2">
    <source>
        <dbReference type="Proteomes" id="UP000663868"/>
    </source>
</evidence>
<comment type="caution">
    <text evidence="1">The sequence shown here is derived from an EMBL/GenBank/DDBJ whole genome shotgun (WGS) entry which is preliminary data.</text>
</comment>
<protein>
    <submittedName>
        <fullName evidence="1">Uncharacterized protein</fullName>
    </submittedName>
</protein>
<evidence type="ECO:0000313" key="1">
    <source>
        <dbReference type="EMBL" id="CAF4378106.1"/>
    </source>
</evidence>
<reference evidence="1" key="1">
    <citation type="submission" date="2021-02" db="EMBL/GenBank/DDBJ databases">
        <authorList>
            <person name="Nowell W R."/>
        </authorList>
    </citation>
    <scope>NUCLEOTIDE SEQUENCE</scope>
</reference>
<dbReference type="Proteomes" id="UP000663868">
    <property type="component" value="Unassembled WGS sequence"/>
</dbReference>
<sequence>MANGIRYIHQQNSNNTLPSLFGGTDEPSQYSHLLDITYNVLNGYSSKRLLLLNFQKMTDPTGLRSQLWKVFCRRRFTSAFVECIDKPNGVNISSLPSIYMRNRQYPFWLSPRGNGLDCHRTWEALYLDTIPIVL</sequence>
<feature type="non-terminal residue" evidence="1">
    <location>
        <position position="134"/>
    </location>
</feature>
<name>A0A820MRX5_9BILA</name>
<accession>A0A820MRX5</accession>
<dbReference type="EMBL" id="CAJOBB010021656">
    <property type="protein sequence ID" value="CAF4378106.1"/>
    <property type="molecule type" value="Genomic_DNA"/>
</dbReference>
<gene>
    <name evidence="1" type="ORF">KXQ929_LOCUS49747</name>
</gene>